<feature type="region of interest" description="Disordered" evidence="1">
    <location>
        <begin position="1"/>
        <end position="46"/>
    </location>
</feature>
<evidence type="ECO:0000313" key="2">
    <source>
        <dbReference type="EMBL" id="KAK4306840.1"/>
    </source>
</evidence>
<gene>
    <name evidence="2" type="ORF">Pmani_021364</name>
</gene>
<dbReference type="Proteomes" id="UP001292094">
    <property type="component" value="Unassembled WGS sequence"/>
</dbReference>
<dbReference type="AlphaFoldDB" id="A0AAE1PDZ7"/>
<feature type="compositionally biased region" description="Basic and acidic residues" evidence="1">
    <location>
        <begin position="25"/>
        <end position="44"/>
    </location>
</feature>
<accession>A0AAE1PDZ7</accession>
<dbReference type="EMBL" id="JAWZYT010002083">
    <property type="protein sequence ID" value="KAK4306840.1"/>
    <property type="molecule type" value="Genomic_DNA"/>
</dbReference>
<evidence type="ECO:0000256" key="1">
    <source>
        <dbReference type="SAM" id="MobiDB-lite"/>
    </source>
</evidence>
<name>A0AAE1PDZ7_9EUCA</name>
<evidence type="ECO:0000313" key="3">
    <source>
        <dbReference type="Proteomes" id="UP001292094"/>
    </source>
</evidence>
<proteinExistence type="predicted"/>
<protein>
    <submittedName>
        <fullName evidence="2">Uncharacterized protein</fullName>
    </submittedName>
</protein>
<keyword evidence="3" id="KW-1185">Reference proteome</keyword>
<organism evidence="2 3">
    <name type="scientific">Petrolisthes manimaculis</name>
    <dbReference type="NCBI Taxonomy" id="1843537"/>
    <lineage>
        <taxon>Eukaryota</taxon>
        <taxon>Metazoa</taxon>
        <taxon>Ecdysozoa</taxon>
        <taxon>Arthropoda</taxon>
        <taxon>Crustacea</taxon>
        <taxon>Multicrustacea</taxon>
        <taxon>Malacostraca</taxon>
        <taxon>Eumalacostraca</taxon>
        <taxon>Eucarida</taxon>
        <taxon>Decapoda</taxon>
        <taxon>Pleocyemata</taxon>
        <taxon>Anomura</taxon>
        <taxon>Galatheoidea</taxon>
        <taxon>Porcellanidae</taxon>
        <taxon>Petrolisthes</taxon>
    </lineage>
</organism>
<comment type="caution">
    <text evidence="2">The sequence shown here is derived from an EMBL/GenBank/DDBJ whole genome shotgun (WGS) entry which is preliminary data.</text>
</comment>
<sequence>MSKQGKGKKGGPIERQSGTSGVYSKTHEFRLDHDAQMNQERRDVGQNSQVLITKVKRGKEWKDLVIFPSRATLDTLLTQRPSRREWSQDTKKWLQHLRQRALASLPR</sequence>
<reference evidence="2" key="1">
    <citation type="submission" date="2023-11" db="EMBL/GenBank/DDBJ databases">
        <title>Genome assemblies of two species of porcelain crab, Petrolisthes cinctipes and Petrolisthes manimaculis (Anomura: Porcellanidae).</title>
        <authorList>
            <person name="Angst P."/>
        </authorList>
    </citation>
    <scope>NUCLEOTIDE SEQUENCE</scope>
    <source>
        <strain evidence="2">PB745_02</strain>
        <tissue evidence="2">Gill</tissue>
    </source>
</reference>